<dbReference type="InterPro" id="IPR009387">
    <property type="entry name" value="HigB-2"/>
</dbReference>
<dbReference type="PIRSF" id="PIRSF039032">
    <property type="entry name" value="HigB-2"/>
    <property type="match status" value="1"/>
</dbReference>
<reference evidence="1 2" key="1">
    <citation type="submission" date="2020-03" db="EMBL/GenBank/DDBJ databases">
        <authorList>
            <person name="Lai Q."/>
        </authorList>
    </citation>
    <scope>NUCLEOTIDE SEQUENCE [LARGE SCALE GENOMIC DNA]</scope>
    <source>
        <strain evidence="1 2">CCUG 25036</strain>
    </source>
</reference>
<name>A0A7X5ZHA5_9GAMM</name>
<protein>
    <submittedName>
        <fullName evidence="1">Type II toxin-antitoxin system RelE/ParE family toxin</fullName>
    </submittedName>
</protein>
<comment type="caution">
    <text evidence="1">The sequence shown here is derived from an EMBL/GenBank/DDBJ whole genome shotgun (WGS) entry which is preliminary data.</text>
</comment>
<dbReference type="EMBL" id="JAARLZ010000002">
    <property type="protein sequence ID" value="NII05390.1"/>
    <property type="molecule type" value="Genomic_DNA"/>
</dbReference>
<evidence type="ECO:0000313" key="2">
    <source>
        <dbReference type="Proteomes" id="UP000490980"/>
    </source>
</evidence>
<keyword evidence="2" id="KW-1185">Reference proteome</keyword>
<gene>
    <name evidence="1" type="ORF">HBF25_03180</name>
</gene>
<organism evidence="1 2">
    <name type="scientific">Luteibacter anthropi</name>
    <dbReference type="NCBI Taxonomy" id="564369"/>
    <lineage>
        <taxon>Bacteria</taxon>
        <taxon>Pseudomonadati</taxon>
        <taxon>Pseudomonadota</taxon>
        <taxon>Gammaproteobacteria</taxon>
        <taxon>Lysobacterales</taxon>
        <taxon>Rhodanobacteraceae</taxon>
        <taxon>Luteibacter</taxon>
    </lineage>
</organism>
<evidence type="ECO:0000313" key="1">
    <source>
        <dbReference type="EMBL" id="NII05390.1"/>
    </source>
</evidence>
<accession>A0A7X5ZHA5</accession>
<dbReference type="Proteomes" id="UP000490980">
    <property type="component" value="Unassembled WGS sequence"/>
</dbReference>
<sequence length="102" mass="11663">MRETPVFTRLITELVGHDNYAAFQQWLAQHPEAGDVIQNTGGLRKIRLACGGQGKRSGARVIYYHFVRRSHIAMLLVYPKNAMGDLTESQKKSLKHLIDTWR</sequence>
<dbReference type="AlphaFoldDB" id="A0A7X5ZHA5"/>
<proteinExistence type="predicted"/>